<protein>
    <submittedName>
        <fullName evidence="1">Uncharacterized protein</fullName>
    </submittedName>
</protein>
<gene>
    <name evidence="1" type="ORF">AQUCO_06100037v1</name>
</gene>
<dbReference type="EMBL" id="KZ305078">
    <property type="protein sequence ID" value="PIA29247.1"/>
    <property type="molecule type" value="Genomic_DNA"/>
</dbReference>
<accession>A0A2G5CEI3</accession>
<organism evidence="1 2">
    <name type="scientific">Aquilegia coerulea</name>
    <name type="common">Rocky mountain columbine</name>
    <dbReference type="NCBI Taxonomy" id="218851"/>
    <lineage>
        <taxon>Eukaryota</taxon>
        <taxon>Viridiplantae</taxon>
        <taxon>Streptophyta</taxon>
        <taxon>Embryophyta</taxon>
        <taxon>Tracheophyta</taxon>
        <taxon>Spermatophyta</taxon>
        <taxon>Magnoliopsida</taxon>
        <taxon>Ranunculales</taxon>
        <taxon>Ranunculaceae</taxon>
        <taxon>Thalictroideae</taxon>
        <taxon>Aquilegia</taxon>
    </lineage>
</organism>
<name>A0A2G5CEI3_AQUCA</name>
<evidence type="ECO:0000313" key="2">
    <source>
        <dbReference type="Proteomes" id="UP000230069"/>
    </source>
</evidence>
<keyword evidence="2" id="KW-1185">Reference proteome</keyword>
<sequence>MVQDHYQFSTFQLFNIWIQKKKIHSQVDIYLVVQFMDNDVQCWRDRVTRCKYLWHPVIIQTGLRTIFFRPSLGS</sequence>
<dbReference type="Proteomes" id="UP000230069">
    <property type="component" value="Unassembled WGS sequence"/>
</dbReference>
<dbReference type="InParanoid" id="A0A2G5CEI3"/>
<evidence type="ECO:0000313" key="1">
    <source>
        <dbReference type="EMBL" id="PIA29247.1"/>
    </source>
</evidence>
<dbReference type="AlphaFoldDB" id="A0A2G5CEI3"/>
<reference evidence="1 2" key="1">
    <citation type="submission" date="2017-09" db="EMBL/GenBank/DDBJ databases">
        <title>WGS assembly of Aquilegia coerulea Goldsmith.</title>
        <authorList>
            <person name="Hodges S."/>
            <person name="Kramer E."/>
            <person name="Nordborg M."/>
            <person name="Tomkins J."/>
            <person name="Borevitz J."/>
            <person name="Derieg N."/>
            <person name="Yan J."/>
            <person name="Mihaltcheva S."/>
            <person name="Hayes R.D."/>
            <person name="Rokhsar D."/>
        </authorList>
    </citation>
    <scope>NUCLEOTIDE SEQUENCE [LARGE SCALE GENOMIC DNA]</scope>
    <source>
        <strain evidence="2">cv. Goldsmith</strain>
    </source>
</reference>
<proteinExistence type="predicted"/>